<dbReference type="Gene3D" id="3.40.50.300">
    <property type="entry name" value="P-loop containing nucleotide triphosphate hydrolases"/>
    <property type="match status" value="1"/>
</dbReference>
<protein>
    <submittedName>
        <fullName evidence="5">ATPase component CbiO of energizing module of cobalt ECF transporter</fullName>
        <ecNumber evidence="5">3.6.3.-</ecNumber>
    </submittedName>
</protein>
<evidence type="ECO:0000259" key="4">
    <source>
        <dbReference type="PROSITE" id="PS50893"/>
    </source>
</evidence>
<dbReference type="Proteomes" id="UP000255167">
    <property type="component" value="Unassembled WGS sequence"/>
</dbReference>
<dbReference type="CDD" id="cd03230">
    <property type="entry name" value="ABC_DR_subfamily_A"/>
    <property type="match status" value="1"/>
</dbReference>
<name>A0A060VGT6_KLEPN</name>
<keyword evidence="2" id="KW-0547">Nucleotide-binding</keyword>
<dbReference type="InterPro" id="IPR003439">
    <property type="entry name" value="ABC_transporter-like_ATP-bd"/>
</dbReference>
<dbReference type="InterPro" id="IPR003593">
    <property type="entry name" value="AAA+_ATPase"/>
</dbReference>
<evidence type="ECO:0000256" key="1">
    <source>
        <dbReference type="ARBA" id="ARBA00022448"/>
    </source>
</evidence>
<evidence type="ECO:0000256" key="2">
    <source>
        <dbReference type="ARBA" id="ARBA00022741"/>
    </source>
</evidence>
<dbReference type="InterPro" id="IPR051782">
    <property type="entry name" value="ABC_Transporter_VariousFunc"/>
</dbReference>
<accession>A0A060VGT6</accession>
<dbReference type="PANTHER" id="PTHR42939">
    <property type="entry name" value="ABC TRANSPORTER ATP-BINDING PROTEIN ALBC-RELATED"/>
    <property type="match status" value="1"/>
</dbReference>
<feature type="domain" description="ABC transporter" evidence="4">
    <location>
        <begin position="6"/>
        <end position="234"/>
    </location>
</feature>
<dbReference type="AlphaFoldDB" id="A0A060VGT6"/>
<gene>
    <name evidence="5" type="primary">cbiO_4</name>
    <name evidence="5" type="ORF">NCTC9617_07090</name>
</gene>
<sequence length="243" mass="27990">MTIPLLEINSLSFSYKVNLPPVFNNLSLKIEQGELIGLLGENGAGKTTLFNLIRGGVSNYEGTLKRNFSGGELVSLPQVINLSGTLRNEEVLDLICCFNKLTKKQAWTELNHKWNDNFFIRYDKIRRKRTYTVSYGEKRWLIISLMLTLCKNARLFLLDEPTVGIDIQYRMMLWELINKITADGKTVFFSTHIFDELTRDKIPFYMLSKNSINRYSDMSDFIQSNNETTPEKAFIKEVMGTGD</sequence>
<dbReference type="PANTHER" id="PTHR42939:SF1">
    <property type="entry name" value="ABC TRANSPORTER ATP-BINDING PROTEIN ALBC-RELATED"/>
    <property type="match status" value="1"/>
</dbReference>
<dbReference type="PROSITE" id="PS50893">
    <property type="entry name" value="ABC_TRANSPORTER_2"/>
    <property type="match status" value="1"/>
</dbReference>
<dbReference type="RefSeq" id="WP_000155032.1">
    <property type="nucleotide sequence ID" value="NZ_CABVMG010000022.1"/>
</dbReference>
<keyword evidence="1" id="KW-0813">Transport</keyword>
<evidence type="ECO:0000256" key="3">
    <source>
        <dbReference type="ARBA" id="ARBA00022840"/>
    </source>
</evidence>
<dbReference type="GO" id="GO:0016887">
    <property type="term" value="F:ATP hydrolysis activity"/>
    <property type="evidence" value="ECO:0007669"/>
    <property type="project" value="InterPro"/>
</dbReference>
<proteinExistence type="predicted"/>
<dbReference type="GO" id="GO:0005524">
    <property type="term" value="F:ATP binding"/>
    <property type="evidence" value="ECO:0007669"/>
    <property type="project" value="UniProtKB-KW"/>
</dbReference>
<dbReference type="EC" id="3.6.3.-" evidence="5"/>
<evidence type="ECO:0000313" key="6">
    <source>
        <dbReference type="Proteomes" id="UP000255167"/>
    </source>
</evidence>
<dbReference type="EMBL" id="UGNC01000008">
    <property type="protein sequence ID" value="STX08060.1"/>
    <property type="molecule type" value="Genomic_DNA"/>
</dbReference>
<dbReference type="Pfam" id="PF00005">
    <property type="entry name" value="ABC_tran"/>
    <property type="match status" value="1"/>
</dbReference>
<dbReference type="InterPro" id="IPR027417">
    <property type="entry name" value="P-loop_NTPase"/>
</dbReference>
<keyword evidence="5" id="KW-0378">Hydrolase</keyword>
<keyword evidence="3" id="KW-0067">ATP-binding</keyword>
<dbReference type="SMART" id="SM00382">
    <property type="entry name" value="AAA"/>
    <property type="match status" value="1"/>
</dbReference>
<evidence type="ECO:0000313" key="5">
    <source>
        <dbReference type="EMBL" id="STX08060.1"/>
    </source>
</evidence>
<dbReference type="SUPFAM" id="SSF52540">
    <property type="entry name" value="P-loop containing nucleoside triphosphate hydrolases"/>
    <property type="match status" value="1"/>
</dbReference>
<organism evidence="5 6">
    <name type="scientific">Klebsiella pneumoniae</name>
    <dbReference type="NCBI Taxonomy" id="573"/>
    <lineage>
        <taxon>Bacteria</taxon>
        <taxon>Pseudomonadati</taxon>
        <taxon>Pseudomonadota</taxon>
        <taxon>Gammaproteobacteria</taxon>
        <taxon>Enterobacterales</taxon>
        <taxon>Enterobacteriaceae</taxon>
        <taxon>Klebsiella/Raoultella group</taxon>
        <taxon>Klebsiella</taxon>
        <taxon>Klebsiella pneumoniae complex</taxon>
    </lineage>
</organism>
<reference evidence="5 6" key="1">
    <citation type="submission" date="2018-06" db="EMBL/GenBank/DDBJ databases">
        <authorList>
            <consortium name="Pathogen Informatics"/>
            <person name="Doyle S."/>
        </authorList>
    </citation>
    <scope>NUCLEOTIDE SEQUENCE [LARGE SCALE GENOMIC DNA]</scope>
    <source>
        <strain evidence="5 6">NCTC9617</strain>
    </source>
</reference>